<dbReference type="EMBL" id="CP123504">
    <property type="protein sequence ID" value="WGM02313.1"/>
    <property type="molecule type" value="Genomic_DNA"/>
</dbReference>
<evidence type="ECO:0000313" key="6">
    <source>
        <dbReference type="EMBL" id="WGM02313.1"/>
    </source>
</evidence>
<dbReference type="InterPro" id="IPR023198">
    <property type="entry name" value="PGP-like_dom2"/>
</dbReference>
<keyword evidence="5" id="KW-0119">Carbohydrate metabolism</keyword>
<evidence type="ECO:0000256" key="4">
    <source>
        <dbReference type="ARBA" id="ARBA00022842"/>
    </source>
</evidence>
<dbReference type="SFLD" id="SFLDS00003">
    <property type="entry name" value="Haloacid_Dehalogenase"/>
    <property type="match status" value="1"/>
</dbReference>
<dbReference type="PANTHER" id="PTHR46193">
    <property type="entry name" value="6-PHOSPHOGLUCONATE PHOSPHATASE"/>
    <property type="match status" value="1"/>
</dbReference>
<comment type="similarity">
    <text evidence="2">Belongs to the HAD-like hydrolase superfamily. CbbY/CbbZ/Gph/YieH family.</text>
</comment>
<evidence type="ECO:0000256" key="1">
    <source>
        <dbReference type="ARBA" id="ARBA00001946"/>
    </source>
</evidence>
<dbReference type="Gene3D" id="1.10.150.240">
    <property type="entry name" value="Putative phosphatase, domain 2"/>
    <property type="match status" value="1"/>
</dbReference>
<dbReference type="RefSeq" id="WP_280625599.1">
    <property type="nucleotide sequence ID" value="NZ_CP123504.1"/>
</dbReference>
<dbReference type="Proteomes" id="UP001177595">
    <property type="component" value="Chromosome"/>
</dbReference>
<reference evidence="6" key="1">
    <citation type="submission" date="2023-04" db="EMBL/GenBank/DDBJ databases">
        <title>Genome dynamics across the evolutionary transition to endosymbiosis.</title>
        <authorList>
            <person name="Siozios S."/>
            <person name="Nadal-Jimenez P."/>
            <person name="Azagi T."/>
            <person name="Sprong H."/>
            <person name="Frost C.L."/>
            <person name="Parratt S.R."/>
            <person name="Taylor G."/>
            <person name="Brettell L."/>
            <person name="Lew K.C."/>
            <person name="Croft L."/>
            <person name="King K.C."/>
            <person name="Brockhurst M.A."/>
            <person name="Hypsa V."/>
            <person name="Novakova E."/>
            <person name="Darby A.C."/>
            <person name="Hurst G.D.D."/>
        </authorList>
    </citation>
    <scope>NUCLEOTIDE SEQUENCE</scope>
    <source>
        <strain evidence="6">APv</strain>
    </source>
</reference>
<accession>A0AA95GNJ8</accession>
<dbReference type="InterPro" id="IPR023214">
    <property type="entry name" value="HAD_sf"/>
</dbReference>
<dbReference type="InterPro" id="IPR051600">
    <property type="entry name" value="Beta-PGM-like"/>
</dbReference>
<dbReference type="GO" id="GO:0003824">
    <property type="term" value="F:catalytic activity"/>
    <property type="evidence" value="ECO:0007669"/>
    <property type="project" value="UniProtKB-ARBA"/>
</dbReference>
<keyword evidence="3" id="KW-0479">Metal-binding</keyword>
<dbReference type="InterPro" id="IPR041492">
    <property type="entry name" value="HAD_2"/>
</dbReference>
<dbReference type="GO" id="GO:0046872">
    <property type="term" value="F:metal ion binding"/>
    <property type="evidence" value="ECO:0007669"/>
    <property type="project" value="UniProtKB-KW"/>
</dbReference>
<dbReference type="InterPro" id="IPR036412">
    <property type="entry name" value="HAD-like_sf"/>
</dbReference>
<organism evidence="6 7">
    <name type="scientific">Arsenophonus nasoniae</name>
    <name type="common">son-killer infecting Nasonia vitripennis</name>
    <dbReference type="NCBI Taxonomy" id="638"/>
    <lineage>
        <taxon>Bacteria</taxon>
        <taxon>Pseudomonadati</taxon>
        <taxon>Pseudomonadota</taxon>
        <taxon>Gammaproteobacteria</taxon>
        <taxon>Enterobacterales</taxon>
        <taxon>Morganellaceae</taxon>
        <taxon>Arsenophonus</taxon>
    </lineage>
</organism>
<dbReference type="Gene3D" id="3.40.50.1000">
    <property type="entry name" value="HAD superfamily/HAD-like"/>
    <property type="match status" value="1"/>
</dbReference>
<gene>
    <name evidence="6" type="ORF">QE210_04205</name>
</gene>
<comment type="cofactor">
    <cofactor evidence="1">
        <name>Mg(2+)</name>
        <dbReference type="ChEBI" id="CHEBI:18420"/>
    </cofactor>
</comment>
<proteinExistence type="inferred from homology"/>
<evidence type="ECO:0000313" key="7">
    <source>
        <dbReference type="Proteomes" id="UP001177595"/>
    </source>
</evidence>
<dbReference type="PANTHER" id="PTHR46193:SF18">
    <property type="entry name" value="HEXITOL PHOSPHATASE B"/>
    <property type="match status" value="1"/>
</dbReference>
<dbReference type="InterPro" id="IPR006439">
    <property type="entry name" value="HAD-SF_hydro_IA"/>
</dbReference>
<evidence type="ECO:0000256" key="3">
    <source>
        <dbReference type="ARBA" id="ARBA00022723"/>
    </source>
</evidence>
<dbReference type="NCBIfam" id="TIGR01509">
    <property type="entry name" value="HAD-SF-IA-v3"/>
    <property type="match status" value="1"/>
</dbReference>
<dbReference type="SUPFAM" id="SSF56784">
    <property type="entry name" value="HAD-like"/>
    <property type="match status" value="1"/>
</dbReference>
<dbReference type="Pfam" id="PF13419">
    <property type="entry name" value="HAD_2"/>
    <property type="match status" value="1"/>
</dbReference>
<sequence length="209" mass="23340">MDKLTVIFDIDGVIVDSEQLHFDVLRTVAAEQTQHFEPQQLIGLSLEETLSYIGIPPKQQPSVSAQVIETYKAKLAKKYLRPGVTELINLLEQRHVPFGFVSTAPRDLCLANINLLGLLNPIKLIAGNDVKYTKPHPEPYLTMMTQLKANINNTIVIEDTDLGISSAYDAGLRKIYAWPHQLSTGQSYHQATAIINHLDEIVDLAKLKN</sequence>
<name>A0AA95GNJ8_9GAMM</name>
<protein>
    <submittedName>
        <fullName evidence="6">HAD family phosphatase</fullName>
    </submittedName>
</protein>
<dbReference type="AlphaFoldDB" id="A0AA95GNJ8"/>
<evidence type="ECO:0000256" key="2">
    <source>
        <dbReference type="ARBA" id="ARBA00006171"/>
    </source>
</evidence>
<evidence type="ECO:0000256" key="5">
    <source>
        <dbReference type="ARBA" id="ARBA00023277"/>
    </source>
</evidence>
<dbReference type="SFLD" id="SFLDG01129">
    <property type="entry name" value="C1.5:_HAD__Beta-PGM__Phosphata"/>
    <property type="match status" value="1"/>
</dbReference>
<keyword evidence="4" id="KW-0460">Magnesium</keyword>